<evidence type="ECO:0000313" key="3">
    <source>
        <dbReference type="EMBL" id="UZX20380.1"/>
    </source>
</evidence>
<keyword evidence="4" id="KW-1185">Reference proteome</keyword>
<gene>
    <name evidence="3" type="ORF">LDH80_06500</name>
</gene>
<dbReference type="InterPro" id="IPR010998">
    <property type="entry name" value="Integrase_recombinase_N"/>
</dbReference>
<dbReference type="RefSeq" id="WP_267258303.1">
    <property type="nucleotide sequence ID" value="NZ_CP084204.1"/>
</dbReference>
<protein>
    <submittedName>
        <fullName evidence="3">Uncharacterized protein</fullName>
    </submittedName>
</protein>
<accession>A0ABY6QT64</accession>
<dbReference type="GeneID" id="95599077"/>
<evidence type="ECO:0000256" key="2">
    <source>
        <dbReference type="SAM" id="MobiDB-lite"/>
    </source>
</evidence>
<feature type="region of interest" description="Disordered" evidence="2">
    <location>
        <begin position="1"/>
        <end position="50"/>
    </location>
</feature>
<name>A0ABY6QT64_9ACTN</name>
<evidence type="ECO:0000256" key="1">
    <source>
        <dbReference type="ARBA" id="ARBA00023125"/>
    </source>
</evidence>
<reference evidence="3" key="1">
    <citation type="submission" date="2021-09" db="EMBL/GenBank/DDBJ databases">
        <title>Complete genome sequence and metabolic characterization of Streptomyces tanashiensis DSM 731 the producer of antibacterial Kalafungin and diverse secondary metabolites.</title>
        <authorList>
            <person name="Abbasi M.N."/>
            <person name="Anwar M.N."/>
            <person name="Alam K."/>
            <person name="Shoaib M."/>
            <person name="Lin Z."/>
            <person name="Hayat M."/>
            <person name="Ali M.I."/>
            <person name="Malik H.M.T."/>
            <person name="Ahmed I."/>
            <person name="Li A."/>
            <person name="Hailong Wang H."/>
            <person name="Zhang Y."/>
        </authorList>
    </citation>
    <scope>NUCLEOTIDE SEQUENCE</scope>
    <source>
        <strain evidence="3">Kala</strain>
    </source>
</reference>
<dbReference type="Proteomes" id="UP001164506">
    <property type="component" value="Chromosome"/>
</dbReference>
<dbReference type="Gene3D" id="1.10.150.130">
    <property type="match status" value="1"/>
</dbReference>
<proteinExistence type="predicted"/>
<evidence type="ECO:0000313" key="4">
    <source>
        <dbReference type="Proteomes" id="UP001164506"/>
    </source>
</evidence>
<sequence>MTWPDSSPAAWGPSSRTAAAPSPPAALTRNRSASGTPCEQREESGYGTQDEAIERLTQLYAEKKTTAPSVAAARRELGQQTVEECSKQWRPRQRNLTDCSTGWHVDSSINVHIVPRLGSRKLNSVTPMVVERFLDEMETAGSAEETR</sequence>
<keyword evidence="1" id="KW-0238">DNA-binding</keyword>
<dbReference type="EMBL" id="CP084204">
    <property type="protein sequence ID" value="UZX20380.1"/>
    <property type="molecule type" value="Genomic_DNA"/>
</dbReference>
<organism evidence="3 4">
    <name type="scientific">Streptomyces tanashiensis</name>
    <dbReference type="NCBI Taxonomy" id="67367"/>
    <lineage>
        <taxon>Bacteria</taxon>
        <taxon>Bacillati</taxon>
        <taxon>Actinomycetota</taxon>
        <taxon>Actinomycetes</taxon>
        <taxon>Kitasatosporales</taxon>
        <taxon>Streptomycetaceae</taxon>
        <taxon>Streptomyces</taxon>
    </lineage>
</organism>